<dbReference type="Gene3D" id="3.40.50.150">
    <property type="entry name" value="Vaccinia Virus protein VP39"/>
    <property type="match status" value="1"/>
</dbReference>
<protein>
    <submittedName>
        <fullName evidence="1">Class I SAM-dependent methyltransferase</fullName>
    </submittedName>
</protein>
<keyword evidence="2" id="KW-1185">Reference proteome</keyword>
<dbReference type="GO" id="GO:0032259">
    <property type="term" value="P:methylation"/>
    <property type="evidence" value="ECO:0007669"/>
    <property type="project" value="UniProtKB-KW"/>
</dbReference>
<evidence type="ECO:0000313" key="2">
    <source>
        <dbReference type="Proteomes" id="UP000825051"/>
    </source>
</evidence>
<sequence length="290" mass="32506">MLGETHALFSRPDVNAALHLPDGARTGFRFFGVASTQHLGRRLDVEIRVRLAGASAPVVLTTVSVALSAVDYQDGAYGNLCNPACVDLHHRVHIYSSGAPAETPSPECVQLLANYLPRGSDVLDVGCGVGAYAAALAAQGHTWMGAELSPSLLRELTRRGLPHRAIRRPRWPFRYRLPFRDRRFDAAIAIEVLEHTTDPVRFVQEVRRVVRRRACFSVPNAELLAFWAPRMLAPWHMLEGDHRNFFSRFILRDLLLRSFRHVEVFDYGTAPATTRENLNVGYHLFAFADV</sequence>
<accession>A0A8F9XHY3</accession>
<gene>
    <name evidence="1" type="ORF">K0B96_03885</name>
</gene>
<proteinExistence type="predicted"/>
<organism evidence="1 2">
    <name type="scientific">Horticoccus luteus</name>
    <dbReference type="NCBI Taxonomy" id="2862869"/>
    <lineage>
        <taxon>Bacteria</taxon>
        <taxon>Pseudomonadati</taxon>
        <taxon>Verrucomicrobiota</taxon>
        <taxon>Opitutia</taxon>
        <taxon>Opitutales</taxon>
        <taxon>Opitutaceae</taxon>
        <taxon>Horticoccus</taxon>
    </lineage>
</organism>
<reference evidence="1" key="1">
    <citation type="submission" date="2021-08" db="EMBL/GenBank/DDBJ databases">
        <title>Genome of a novel bacterium of the phylum Verrucomicrobia, Oleiharenicola sp. KSB-15.</title>
        <authorList>
            <person name="Chung J.-H."/>
            <person name="Ahn J.-H."/>
            <person name="Yoon Y."/>
            <person name="Kim D.-Y."/>
            <person name="An S.-H."/>
            <person name="Park I."/>
            <person name="Yeon J."/>
        </authorList>
    </citation>
    <scope>NUCLEOTIDE SEQUENCE</scope>
    <source>
        <strain evidence="1">KSB-15</strain>
    </source>
</reference>
<dbReference type="Pfam" id="PF13489">
    <property type="entry name" value="Methyltransf_23"/>
    <property type="match status" value="1"/>
</dbReference>
<keyword evidence="1" id="KW-0489">Methyltransferase</keyword>
<name>A0A8F9XHY3_9BACT</name>
<dbReference type="InterPro" id="IPR029063">
    <property type="entry name" value="SAM-dependent_MTases_sf"/>
</dbReference>
<dbReference type="AlphaFoldDB" id="A0A8F9XHY3"/>
<dbReference type="EMBL" id="CP080507">
    <property type="protein sequence ID" value="QYM80752.1"/>
    <property type="molecule type" value="Genomic_DNA"/>
</dbReference>
<dbReference type="KEGG" id="ole:K0B96_03885"/>
<dbReference type="SUPFAM" id="SSF53335">
    <property type="entry name" value="S-adenosyl-L-methionine-dependent methyltransferases"/>
    <property type="match status" value="1"/>
</dbReference>
<keyword evidence="1" id="KW-0808">Transferase</keyword>
<evidence type="ECO:0000313" key="1">
    <source>
        <dbReference type="EMBL" id="QYM80752.1"/>
    </source>
</evidence>
<dbReference type="GO" id="GO:0008168">
    <property type="term" value="F:methyltransferase activity"/>
    <property type="evidence" value="ECO:0007669"/>
    <property type="project" value="UniProtKB-KW"/>
</dbReference>
<dbReference type="Proteomes" id="UP000825051">
    <property type="component" value="Chromosome"/>
</dbReference>